<dbReference type="GO" id="GO:0055085">
    <property type="term" value="P:transmembrane transport"/>
    <property type="evidence" value="ECO:0007669"/>
    <property type="project" value="InterPro"/>
</dbReference>
<dbReference type="InterPro" id="IPR051789">
    <property type="entry name" value="Bact_Polyamine_Transport"/>
</dbReference>
<dbReference type="Pfam" id="PF00528">
    <property type="entry name" value="BPD_transp_1"/>
    <property type="match status" value="1"/>
</dbReference>
<dbReference type="EMBL" id="RBIR01000009">
    <property type="protein sequence ID" value="RKR13795.1"/>
    <property type="molecule type" value="Genomic_DNA"/>
</dbReference>
<feature type="transmembrane region" description="Helical" evidence="8">
    <location>
        <begin position="77"/>
        <end position="99"/>
    </location>
</feature>
<comment type="similarity">
    <text evidence="2">Belongs to the binding-protein-dependent transport system permease family. CysTW subfamily.</text>
</comment>
<protein>
    <submittedName>
        <fullName evidence="10">ABC-type spermidine/putrescine transport system permease subunit II</fullName>
    </submittedName>
</protein>
<evidence type="ECO:0000256" key="2">
    <source>
        <dbReference type="ARBA" id="ARBA00007069"/>
    </source>
</evidence>
<comment type="subcellular location">
    <subcellularLocation>
        <location evidence="1 8">Cell membrane</location>
        <topology evidence="1 8">Multi-pass membrane protein</topology>
    </subcellularLocation>
</comment>
<dbReference type="GO" id="GO:0005886">
    <property type="term" value="C:plasma membrane"/>
    <property type="evidence" value="ECO:0007669"/>
    <property type="project" value="UniProtKB-SubCell"/>
</dbReference>
<gene>
    <name evidence="10" type="ORF">C8D78_3457</name>
</gene>
<dbReference type="CDD" id="cd06261">
    <property type="entry name" value="TM_PBP2"/>
    <property type="match status" value="1"/>
</dbReference>
<name>A0A495EA80_9MICC</name>
<feature type="transmembrane region" description="Helical" evidence="8">
    <location>
        <begin position="245"/>
        <end position="268"/>
    </location>
</feature>
<evidence type="ECO:0000256" key="6">
    <source>
        <dbReference type="ARBA" id="ARBA00022989"/>
    </source>
</evidence>
<evidence type="ECO:0000313" key="11">
    <source>
        <dbReference type="Proteomes" id="UP000276055"/>
    </source>
</evidence>
<dbReference type="PROSITE" id="PS50928">
    <property type="entry name" value="ABC_TM1"/>
    <property type="match status" value="1"/>
</dbReference>
<evidence type="ECO:0000256" key="7">
    <source>
        <dbReference type="ARBA" id="ARBA00023136"/>
    </source>
</evidence>
<evidence type="ECO:0000256" key="4">
    <source>
        <dbReference type="ARBA" id="ARBA00022475"/>
    </source>
</evidence>
<evidence type="ECO:0000256" key="8">
    <source>
        <dbReference type="RuleBase" id="RU363032"/>
    </source>
</evidence>
<dbReference type="PANTHER" id="PTHR43848:SF2">
    <property type="entry name" value="PUTRESCINE TRANSPORT SYSTEM PERMEASE PROTEIN POTI"/>
    <property type="match status" value="1"/>
</dbReference>
<dbReference type="PANTHER" id="PTHR43848">
    <property type="entry name" value="PUTRESCINE TRANSPORT SYSTEM PERMEASE PROTEIN POTI"/>
    <property type="match status" value="1"/>
</dbReference>
<dbReference type="RefSeq" id="WP_120955055.1">
    <property type="nucleotide sequence ID" value="NZ_RBIR01000009.1"/>
</dbReference>
<dbReference type="OrthoDB" id="9810794at2"/>
<accession>A0A495EA80</accession>
<evidence type="ECO:0000313" key="10">
    <source>
        <dbReference type="EMBL" id="RKR13795.1"/>
    </source>
</evidence>
<feature type="transmembrane region" description="Helical" evidence="8">
    <location>
        <begin position="111"/>
        <end position="136"/>
    </location>
</feature>
<keyword evidence="4" id="KW-1003">Cell membrane</keyword>
<comment type="caution">
    <text evidence="10">The sequence shown here is derived from an EMBL/GenBank/DDBJ whole genome shotgun (WGS) entry which is preliminary data.</text>
</comment>
<dbReference type="InterPro" id="IPR035906">
    <property type="entry name" value="MetI-like_sf"/>
</dbReference>
<evidence type="ECO:0000256" key="5">
    <source>
        <dbReference type="ARBA" id="ARBA00022692"/>
    </source>
</evidence>
<keyword evidence="7 8" id="KW-0472">Membrane</keyword>
<feature type="transmembrane region" description="Helical" evidence="8">
    <location>
        <begin position="21"/>
        <end position="42"/>
    </location>
</feature>
<dbReference type="Proteomes" id="UP000276055">
    <property type="component" value="Unassembled WGS sequence"/>
</dbReference>
<sequence>MAHDMEVVNPRAGLFRVILTAYGVLIYLFLFTPIAVMVLLSFNKSKVVGFPMTGFTLDWYSSLTQNMIIQDALGKSLAVGVSVTVLATVIGTAAAFPLVRAHIKYRSAVRVFITLPIMIPGLLIGVAILVLSTNILHLQPSLPIAVIGQTVLATPFVILVVSSRLESLDRNFERAAADLGAGPVQRFSFVVLPLVYPGIVAAALMAFTLSLDEFVVTNFIIGSDQTLPIYIYSQLKFGITPEVNALASLMLLGTITLVVVTTLGLRLIKMLTAKSRQEEKTGVPA</sequence>
<feature type="domain" description="ABC transmembrane type-1" evidence="9">
    <location>
        <begin position="73"/>
        <end position="261"/>
    </location>
</feature>
<organism evidence="10 11">
    <name type="scientific">Arthrobacter oryzae</name>
    <dbReference type="NCBI Taxonomy" id="409290"/>
    <lineage>
        <taxon>Bacteria</taxon>
        <taxon>Bacillati</taxon>
        <taxon>Actinomycetota</taxon>
        <taxon>Actinomycetes</taxon>
        <taxon>Micrococcales</taxon>
        <taxon>Micrococcaceae</taxon>
        <taxon>Arthrobacter</taxon>
    </lineage>
</organism>
<evidence type="ECO:0000259" key="9">
    <source>
        <dbReference type="PROSITE" id="PS50928"/>
    </source>
</evidence>
<reference evidence="10 11" key="1">
    <citation type="submission" date="2018-10" db="EMBL/GenBank/DDBJ databases">
        <title>Genomic Encyclopedia of Type Strains, Phase IV (KMG-IV): sequencing the most valuable type-strain genomes for metagenomic binning, comparative biology and taxonomic classification.</title>
        <authorList>
            <person name="Goeker M."/>
        </authorList>
    </citation>
    <scope>NUCLEOTIDE SEQUENCE [LARGE SCALE GENOMIC DNA]</scope>
    <source>
        <strain evidence="10 11">DSM 25586</strain>
    </source>
</reference>
<feature type="transmembrane region" description="Helical" evidence="8">
    <location>
        <begin position="142"/>
        <end position="165"/>
    </location>
</feature>
<dbReference type="SUPFAM" id="SSF161098">
    <property type="entry name" value="MetI-like"/>
    <property type="match status" value="1"/>
</dbReference>
<evidence type="ECO:0000256" key="1">
    <source>
        <dbReference type="ARBA" id="ARBA00004651"/>
    </source>
</evidence>
<dbReference type="InterPro" id="IPR000515">
    <property type="entry name" value="MetI-like"/>
</dbReference>
<dbReference type="AlphaFoldDB" id="A0A495EA80"/>
<keyword evidence="5 8" id="KW-0812">Transmembrane</keyword>
<feature type="transmembrane region" description="Helical" evidence="8">
    <location>
        <begin position="186"/>
        <end position="209"/>
    </location>
</feature>
<dbReference type="Gene3D" id="1.10.3720.10">
    <property type="entry name" value="MetI-like"/>
    <property type="match status" value="1"/>
</dbReference>
<evidence type="ECO:0000256" key="3">
    <source>
        <dbReference type="ARBA" id="ARBA00022448"/>
    </source>
</evidence>
<proteinExistence type="inferred from homology"/>
<keyword evidence="3 8" id="KW-0813">Transport</keyword>
<keyword evidence="6 8" id="KW-1133">Transmembrane helix</keyword>